<keyword evidence="1" id="KW-0812">Transmembrane</keyword>
<feature type="transmembrane region" description="Helical" evidence="1">
    <location>
        <begin position="57"/>
        <end position="77"/>
    </location>
</feature>
<proteinExistence type="predicted"/>
<evidence type="ECO:0000256" key="2">
    <source>
        <dbReference type="SAM" id="SignalP"/>
    </source>
</evidence>
<feature type="chain" id="PRO_5004343432" evidence="2">
    <location>
        <begin position="23"/>
        <end position="134"/>
    </location>
</feature>
<evidence type="ECO:0000313" key="3">
    <source>
        <dbReference type="EMBL" id="EOB13336.1"/>
    </source>
</evidence>
<keyword evidence="2" id="KW-0732">Signal</keyword>
<name>R0KRG3_NOSB1</name>
<feature type="signal peptide" evidence="2">
    <location>
        <begin position="1"/>
        <end position="22"/>
    </location>
</feature>
<organism evidence="3 4">
    <name type="scientific">Nosema bombycis (strain CQ1 / CVCC 102059)</name>
    <name type="common">Microsporidian parasite</name>
    <name type="synonym">Pebrine of silkworm</name>
    <dbReference type="NCBI Taxonomy" id="578461"/>
    <lineage>
        <taxon>Eukaryota</taxon>
        <taxon>Fungi</taxon>
        <taxon>Fungi incertae sedis</taxon>
        <taxon>Microsporidia</taxon>
        <taxon>Nosematidae</taxon>
        <taxon>Nosema</taxon>
    </lineage>
</organism>
<gene>
    <name evidence="3" type="ORF">NBO_81g0029</name>
</gene>
<protein>
    <submittedName>
        <fullName evidence="3">Uncharacterized protein</fullName>
    </submittedName>
</protein>
<dbReference type="HOGENOM" id="CLU_1896818_0_0_1"/>
<keyword evidence="1" id="KW-0472">Membrane</keyword>
<dbReference type="EMBL" id="KB908989">
    <property type="protein sequence ID" value="EOB13336.1"/>
    <property type="molecule type" value="Genomic_DNA"/>
</dbReference>
<evidence type="ECO:0000256" key="1">
    <source>
        <dbReference type="SAM" id="Phobius"/>
    </source>
</evidence>
<dbReference type="AlphaFoldDB" id="R0KRG3"/>
<keyword evidence="4" id="KW-1185">Reference proteome</keyword>
<evidence type="ECO:0000313" key="4">
    <source>
        <dbReference type="Proteomes" id="UP000016927"/>
    </source>
</evidence>
<accession>R0KRG3</accession>
<keyword evidence="1" id="KW-1133">Transmembrane helix</keyword>
<reference evidence="3 4" key="1">
    <citation type="journal article" date="2013" name="BMC Genomics">
        <title>Comparative genomics of parasitic silkworm microsporidia reveal an association between genome expansion and host adaptation.</title>
        <authorList>
            <person name="Pan G."/>
            <person name="Xu J."/>
            <person name="Li T."/>
            <person name="Xia Q."/>
            <person name="Liu S.L."/>
            <person name="Zhang G."/>
            <person name="Li S."/>
            <person name="Li C."/>
            <person name="Liu H."/>
            <person name="Yang L."/>
            <person name="Liu T."/>
            <person name="Zhang X."/>
            <person name="Wu Z."/>
            <person name="Fan W."/>
            <person name="Dang X."/>
            <person name="Xiang H."/>
            <person name="Tao M."/>
            <person name="Li Y."/>
            <person name="Hu J."/>
            <person name="Li Z."/>
            <person name="Lin L."/>
            <person name="Luo J."/>
            <person name="Geng L."/>
            <person name="Wang L."/>
            <person name="Long M."/>
            <person name="Wan Y."/>
            <person name="He N."/>
            <person name="Zhang Z."/>
            <person name="Lu C."/>
            <person name="Keeling P.J."/>
            <person name="Wang J."/>
            <person name="Xiang Z."/>
            <person name="Zhou Z."/>
        </authorList>
    </citation>
    <scope>NUCLEOTIDE SEQUENCE [LARGE SCALE GENOMIC DNA]</scope>
    <source>
        <strain evidence="4">CQ1 / CVCC 102059</strain>
    </source>
</reference>
<dbReference type="Proteomes" id="UP000016927">
    <property type="component" value="Unassembled WGS sequence"/>
</dbReference>
<sequence>MNIFFILHQILICIVCTEITTAEDACLTQKETLKITPQRRVTTEKSNNIFCEGFNKIFSLISLITATCIYLPIAIVVESVRAIGLHIFSNNIWEDLLTFIFWLYFVILMCFALPFRFFYNILKSINTLFTASKN</sequence>
<dbReference type="VEuPathDB" id="MicrosporidiaDB:NBO_81g0029"/>
<feature type="transmembrane region" description="Helical" evidence="1">
    <location>
        <begin position="97"/>
        <end position="119"/>
    </location>
</feature>